<evidence type="ECO:0000313" key="1">
    <source>
        <dbReference type="EMBL" id="TYP94181.1"/>
    </source>
</evidence>
<keyword evidence="2" id="KW-1185">Reference proteome</keyword>
<dbReference type="Pfam" id="PF13875">
    <property type="entry name" value="DUF4202"/>
    <property type="match status" value="1"/>
</dbReference>
<dbReference type="Proteomes" id="UP000325105">
    <property type="component" value="Unassembled WGS sequence"/>
</dbReference>
<organism evidence="1 2">
    <name type="scientific">Sphingobacterium allocomposti</name>
    <dbReference type="NCBI Taxonomy" id="415956"/>
    <lineage>
        <taxon>Bacteria</taxon>
        <taxon>Pseudomonadati</taxon>
        <taxon>Bacteroidota</taxon>
        <taxon>Sphingobacteriia</taxon>
        <taxon>Sphingobacteriales</taxon>
        <taxon>Sphingobacteriaceae</taxon>
        <taxon>Sphingobacterium</taxon>
    </lineage>
</organism>
<sequence length="199" mass="23181">MDPRIEQALHLFDAYNKQDPQLFFWQGAHYPQEYFLAQKLYEWVLKLNPEAGDALILASRSQHIGRWEIPRDSFPLDKSGYLLWRKTLASHHATKAGDILRHLSFSDDLVERVQEIILKKKIKVNPDVQTMENALCLVFLEYQYEAFFPKHRDKIVQILRKSLLKMDGEGHRFALTLSFSEEGFSYIQDALSLLGEKAG</sequence>
<comment type="caution">
    <text evidence="1">The sequence shown here is derived from an EMBL/GenBank/DDBJ whole genome shotgun (WGS) entry which is preliminary data.</text>
</comment>
<protein>
    <submittedName>
        <fullName evidence="1">Uncharacterized protein DUF4202</fullName>
    </submittedName>
</protein>
<dbReference type="PANTHER" id="PTHR41729">
    <property type="entry name" value="GLUTAMYL-TRNA SYNTHETASE"/>
    <property type="match status" value="1"/>
</dbReference>
<dbReference type="OrthoDB" id="9799165at2"/>
<dbReference type="RefSeq" id="WP_148908999.1">
    <property type="nucleotide sequence ID" value="NZ_VNHX01000013.1"/>
</dbReference>
<dbReference type="InterPro" id="IPR025255">
    <property type="entry name" value="DUF4202"/>
</dbReference>
<name>A0A5S5DE74_9SPHI</name>
<dbReference type="PANTHER" id="PTHR41729:SF1">
    <property type="entry name" value="GLUTAMYL-TRNA SYNTHETASE"/>
    <property type="match status" value="1"/>
</dbReference>
<reference evidence="1 2" key="1">
    <citation type="submission" date="2019-07" db="EMBL/GenBank/DDBJ databases">
        <title>Genomic Encyclopedia of Archaeal and Bacterial Type Strains, Phase II (KMG-II): from individual species to whole genera.</title>
        <authorList>
            <person name="Goeker M."/>
        </authorList>
    </citation>
    <scope>NUCLEOTIDE SEQUENCE [LARGE SCALE GENOMIC DNA]</scope>
    <source>
        <strain evidence="1 2">DSM 18850</strain>
    </source>
</reference>
<dbReference type="EMBL" id="VNHX01000013">
    <property type="protein sequence ID" value="TYP94181.1"/>
    <property type="molecule type" value="Genomic_DNA"/>
</dbReference>
<accession>A0A5S5DE74</accession>
<dbReference type="AlphaFoldDB" id="A0A5S5DE74"/>
<evidence type="ECO:0000313" key="2">
    <source>
        <dbReference type="Proteomes" id="UP000325105"/>
    </source>
</evidence>
<gene>
    <name evidence="1" type="ORF">BC792_11349</name>
</gene>
<proteinExistence type="predicted"/>